<keyword evidence="7" id="KW-0479">Metal-binding</keyword>
<comment type="similarity">
    <text evidence="1">Belongs to the Fur family.</text>
</comment>
<evidence type="ECO:0000256" key="8">
    <source>
        <dbReference type="PIRSR" id="PIRSR602481-2"/>
    </source>
</evidence>
<evidence type="ECO:0000256" key="2">
    <source>
        <dbReference type="ARBA" id="ARBA00022491"/>
    </source>
</evidence>
<dbReference type="GO" id="GO:0045892">
    <property type="term" value="P:negative regulation of DNA-templated transcription"/>
    <property type="evidence" value="ECO:0007669"/>
    <property type="project" value="TreeGrafter"/>
</dbReference>
<feature type="binding site" evidence="7">
    <location>
        <position position="94"/>
    </location>
    <ligand>
        <name>Zn(2+)</name>
        <dbReference type="ChEBI" id="CHEBI:29105"/>
    </ligand>
</feature>
<dbReference type="PANTHER" id="PTHR33202">
    <property type="entry name" value="ZINC UPTAKE REGULATION PROTEIN"/>
    <property type="match status" value="1"/>
</dbReference>
<dbReference type="GO" id="GO:1900376">
    <property type="term" value="P:regulation of secondary metabolite biosynthetic process"/>
    <property type="evidence" value="ECO:0007669"/>
    <property type="project" value="TreeGrafter"/>
</dbReference>
<dbReference type="Proteomes" id="UP000049685">
    <property type="component" value="Unassembled WGS sequence"/>
</dbReference>
<dbReference type="EMBL" id="CEKZ01000022">
    <property type="protein sequence ID" value="CEQ04896.1"/>
    <property type="molecule type" value="Genomic_DNA"/>
</dbReference>
<dbReference type="Proteomes" id="UP000049127">
    <property type="component" value="Unassembled WGS sequence"/>
</dbReference>
<evidence type="ECO:0000256" key="4">
    <source>
        <dbReference type="ARBA" id="ARBA00023015"/>
    </source>
</evidence>
<dbReference type="GO" id="GO:0003700">
    <property type="term" value="F:DNA-binding transcription factor activity"/>
    <property type="evidence" value="ECO:0007669"/>
    <property type="project" value="InterPro"/>
</dbReference>
<proteinExistence type="inferred from homology"/>
<dbReference type="RefSeq" id="WP_055337048.1">
    <property type="nucleotide sequence ID" value="NZ_BDJI01000002.1"/>
</dbReference>
<dbReference type="SUPFAM" id="SSF46785">
    <property type="entry name" value="Winged helix' DNA-binding domain"/>
    <property type="match status" value="1"/>
</dbReference>
<reference evidence="11 12" key="2">
    <citation type="submission" date="2015-01" db="EMBL/GenBank/DDBJ databases">
        <authorList>
            <person name="Aslett A.Martin."/>
            <person name="De Silva Nishadi"/>
        </authorList>
    </citation>
    <scope>NUCLEOTIDE SEQUENCE [LARGE SCALE GENOMIC DNA]</scope>
    <source>
        <strain evidence="10 11">R28058</strain>
        <strain evidence="12">UMC4404</strain>
    </source>
</reference>
<keyword evidence="4" id="KW-0805">Transcription regulation</keyword>
<keyword evidence="3 7" id="KW-0862">Zinc</keyword>
<feature type="binding site" evidence="8">
    <location>
        <position position="106"/>
    </location>
    <ligand>
        <name>Fe cation</name>
        <dbReference type="ChEBI" id="CHEBI:24875"/>
    </ligand>
</feature>
<protein>
    <submittedName>
        <fullName evidence="10">Fe2 /Zn2 uptake regulation protein</fullName>
    </submittedName>
</protein>
<organism evidence="10 11">
    <name type="scientific">Paraclostridium sordellii</name>
    <name type="common">Clostridium sordellii</name>
    <dbReference type="NCBI Taxonomy" id="1505"/>
    <lineage>
        <taxon>Bacteria</taxon>
        <taxon>Bacillati</taxon>
        <taxon>Bacillota</taxon>
        <taxon>Clostridia</taxon>
        <taxon>Peptostreptococcales</taxon>
        <taxon>Peptostreptococcaceae</taxon>
        <taxon>Paraclostridium</taxon>
    </lineage>
</organism>
<dbReference type="AlphaFoldDB" id="A0A0A8W5F7"/>
<dbReference type="InterPro" id="IPR036388">
    <property type="entry name" value="WH-like_DNA-bd_sf"/>
</dbReference>
<evidence type="ECO:0000313" key="9">
    <source>
        <dbReference type="EMBL" id="CEO34872.1"/>
    </source>
</evidence>
<dbReference type="InterPro" id="IPR043135">
    <property type="entry name" value="Fur_C"/>
</dbReference>
<evidence type="ECO:0000256" key="6">
    <source>
        <dbReference type="ARBA" id="ARBA00023163"/>
    </source>
</evidence>
<evidence type="ECO:0000256" key="5">
    <source>
        <dbReference type="ARBA" id="ARBA00023125"/>
    </source>
</evidence>
<evidence type="ECO:0000256" key="1">
    <source>
        <dbReference type="ARBA" id="ARBA00007957"/>
    </source>
</evidence>
<evidence type="ECO:0000256" key="7">
    <source>
        <dbReference type="PIRSR" id="PIRSR602481-1"/>
    </source>
</evidence>
<dbReference type="Gene3D" id="3.30.1490.190">
    <property type="match status" value="1"/>
</dbReference>
<dbReference type="OrthoDB" id="8659436at2"/>
<evidence type="ECO:0000256" key="3">
    <source>
        <dbReference type="ARBA" id="ARBA00022833"/>
    </source>
</evidence>
<dbReference type="InterPro" id="IPR036390">
    <property type="entry name" value="WH_DNA-bd_sf"/>
</dbReference>
<dbReference type="CDD" id="cd07153">
    <property type="entry name" value="Fur_like"/>
    <property type="match status" value="1"/>
</dbReference>
<evidence type="ECO:0000313" key="12">
    <source>
        <dbReference type="Proteomes" id="UP000049685"/>
    </source>
</evidence>
<keyword evidence="2" id="KW-0678">Repressor</keyword>
<comment type="cofactor">
    <cofactor evidence="8">
        <name>Mn(2+)</name>
        <dbReference type="ChEBI" id="CHEBI:29035"/>
    </cofactor>
    <cofactor evidence="8">
        <name>Fe(2+)</name>
        <dbReference type="ChEBI" id="CHEBI:29033"/>
    </cofactor>
    <text evidence="8">Binds 1 Mn(2+) or Fe(2+) ion per subunit.</text>
</comment>
<dbReference type="InterPro" id="IPR002481">
    <property type="entry name" value="FUR"/>
</dbReference>
<dbReference type="GO" id="GO:0000976">
    <property type="term" value="F:transcription cis-regulatory region binding"/>
    <property type="evidence" value="ECO:0007669"/>
    <property type="project" value="TreeGrafter"/>
</dbReference>
<evidence type="ECO:0000313" key="11">
    <source>
        <dbReference type="Proteomes" id="UP000049127"/>
    </source>
</evidence>
<reference evidence="9" key="1">
    <citation type="submission" date="2015-01" db="EMBL/GenBank/DDBJ databases">
        <authorList>
            <person name="Aslett M.A."/>
            <person name="De Silva N."/>
        </authorList>
    </citation>
    <scope>NUCLEOTIDE SEQUENCE</scope>
    <source>
        <strain evidence="9">UMC4404</strain>
    </source>
</reference>
<comment type="cofactor">
    <cofactor evidence="7">
        <name>Zn(2+)</name>
        <dbReference type="ChEBI" id="CHEBI:29105"/>
    </cofactor>
    <text evidence="7">Binds 1 zinc ion per subunit.</text>
</comment>
<dbReference type="GO" id="GO:0008270">
    <property type="term" value="F:zinc ion binding"/>
    <property type="evidence" value="ECO:0007669"/>
    <property type="project" value="TreeGrafter"/>
</dbReference>
<keyword evidence="8" id="KW-0408">Iron</keyword>
<gene>
    <name evidence="10" type="primary">Fur</name>
    <name evidence="10" type="ORF">R28058_26131</name>
    <name evidence="9" type="ORF">UMC4404_24211</name>
</gene>
<accession>A0A0A8W5F7</accession>
<feature type="binding site" evidence="7">
    <location>
        <position position="91"/>
    </location>
    <ligand>
        <name>Zn(2+)</name>
        <dbReference type="ChEBI" id="CHEBI:29105"/>
    </ligand>
</feature>
<dbReference type="PANTHER" id="PTHR33202:SF7">
    <property type="entry name" value="FERRIC UPTAKE REGULATION PROTEIN"/>
    <property type="match status" value="1"/>
</dbReference>
<keyword evidence="6" id="KW-0804">Transcription</keyword>
<sequence length="140" mass="16718">MNNKTVYKTKQKEIILDYLKSNEDSHVTIDEVFKYLNEQGNKVGRTTVYRHMEKLADDGILRKYYIEEGTGSCYQYIGEREDCHQHFHLKCTECKELIHLKCSYLEDVNNHILKDHNFKINNTKTVFYGICENCRDKLER</sequence>
<evidence type="ECO:0000313" key="10">
    <source>
        <dbReference type="EMBL" id="CEQ04896.1"/>
    </source>
</evidence>
<dbReference type="EMBL" id="CDNY01000025">
    <property type="protein sequence ID" value="CEO34872.1"/>
    <property type="molecule type" value="Genomic_DNA"/>
</dbReference>
<feature type="binding site" evidence="7">
    <location>
        <position position="134"/>
    </location>
    <ligand>
        <name>Zn(2+)</name>
        <dbReference type="ChEBI" id="CHEBI:29105"/>
    </ligand>
</feature>
<name>A0A0A8W5F7_PARSO</name>
<dbReference type="Gene3D" id="1.10.10.10">
    <property type="entry name" value="Winged helix-like DNA-binding domain superfamily/Winged helix DNA-binding domain"/>
    <property type="match status" value="1"/>
</dbReference>
<dbReference type="Pfam" id="PF01475">
    <property type="entry name" value="FUR"/>
    <property type="match status" value="1"/>
</dbReference>
<keyword evidence="5" id="KW-0238">DNA-binding</keyword>
<feature type="binding site" evidence="7">
    <location>
        <position position="131"/>
    </location>
    <ligand>
        <name>Zn(2+)</name>
        <dbReference type="ChEBI" id="CHEBI:29105"/>
    </ligand>
</feature>